<name>A0A9D2RGN7_9BURK</name>
<keyword evidence="4" id="KW-0862">Zinc</keyword>
<dbReference type="PANTHER" id="PTHR30471">
    <property type="entry name" value="DNA REPAIR PROTEIN RADC"/>
    <property type="match status" value="1"/>
</dbReference>
<sequence>MSQPLKALQSLRPRERLLQHGPDALTDAELLAILLRTGTTQLDVLSLAKKLLEQFSGFRGLLAADSSQLQRISGIGVAKSCELIAVSEISKRALAEHLCTQGSVLNSPGIVKNYCIALLAHQPIEHCIALYLDNQLQLIVSEEVARGTINQASVYPREILRSALKHHACAVILAHNHPSGIREASQADIQLTRHVKSALSLIDIRLIDHLIITPGHALSMAEQGLF</sequence>
<keyword evidence="5" id="KW-0482">Metalloprotease</keyword>
<reference evidence="8" key="1">
    <citation type="journal article" date="2021" name="PeerJ">
        <title>Extensive microbial diversity within the chicken gut microbiome revealed by metagenomics and culture.</title>
        <authorList>
            <person name="Gilroy R."/>
            <person name="Ravi A."/>
            <person name="Getino M."/>
            <person name="Pursley I."/>
            <person name="Horton D.L."/>
            <person name="Alikhan N.F."/>
            <person name="Baker D."/>
            <person name="Gharbi K."/>
            <person name="Hall N."/>
            <person name="Watson M."/>
            <person name="Adriaenssens E.M."/>
            <person name="Foster-Nyarko E."/>
            <person name="Jarju S."/>
            <person name="Secka A."/>
            <person name="Antonio M."/>
            <person name="Oren A."/>
            <person name="Chaudhuri R.R."/>
            <person name="La Ragione R."/>
            <person name="Hildebrand F."/>
            <person name="Pallen M.J."/>
        </authorList>
    </citation>
    <scope>NUCLEOTIDE SEQUENCE</scope>
    <source>
        <strain evidence="8">9264</strain>
    </source>
</reference>
<protein>
    <submittedName>
        <fullName evidence="8">DNA repair protein RadC</fullName>
    </submittedName>
</protein>
<dbReference type="GO" id="GO:0008237">
    <property type="term" value="F:metallopeptidase activity"/>
    <property type="evidence" value="ECO:0007669"/>
    <property type="project" value="UniProtKB-KW"/>
</dbReference>
<dbReference type="NCBIfam" id="NF000642">
    <property type="entry name" value="PRK00024.1"/>
    <property type="match status" value="1"/>
</dbReference>
<organism evidence="8 9">
    <name type="scientific">Candidatus Paenalcaligenes intestinipullorum</name>
    <dbReference type="NCBI Taxonomy" id="2838718"/>
    <lineage>
        <taxon>Bacteria</taxon>
        <taxon>Pseudomonadati</taxon>
        <taxon>Pseudomonadota</taxon>
        <taxon>Betaproteobacteria</taxon>
        <taxon>Burkholderiales</taxon>
        <taxon>Alcaligenaceae</taxon>
        <taxon>Paenalcaligenes</taxon>
    </lineage>
</organism>
<evidence type="ECO:0000256" key="6">
    <source>
        <dbReference type="RuleBase" id="RU003797"/>
    </source>
</evidence>
<dbReference type="InterPro" id="IPR010994">
    <property type="entry name" value="RuvA_2-like"/>
</dbReference>
<dbReference type="PANTHER" id="PTHR30471:SF3">
    <property type="entry name" value="UPF0758 PROTEIN YEES-RELATED"/>
    <property type="match status" value="1"/>
</dbReference>
<keyword evidence="2" id="KW-0479">Metal-binding</keyword>
<dbReference type="Pfam" id="PF04002">
    <property type="entry name" value="RadC"/>
    <property type="match status" value="1"/>
</dbReference>
<dbReference type="InterPro" id="IPR037518">
    <property type="entry name" value="MPN"/>
</dbReference>
<dbReference type="InterPro" id="IPR001405">
    <property type="entry name" value="UPF0758"/>
</dbReference>
<reference evidence="8" key="2">
    <citation type="submission" date="2021-04" db="EMBL/GenBank/DDBJ databases">
        <authorList>
            <person name="Gilroy R."/>
        </authorList>
    </citation>
    <scope>NUCLEOTIDE SEQUENCE</scope>
    <source>
        <strain evidence="8">9264</strain>
    </source>
</reference>
<accession>A0A9D2RGN7</accession>
<evidence type="ECO:0000256" key="1">
    <source>
        <dbReference type="ARBA" id="ARBA00022670"/>
    </source>
</evidence>
<dbReference type="EMBL" id="DWUQ01000158">
    <property type="protein sequence ID" value="HJD44889.1"/>
    <property type="molecule type" value="Genomic_DNA"/>
</dbReference>
<evidence type="ECO:0000313" key="9">
    <source>
        <dbReference type="Proteomes" id="UP000823889"/>
    </source>
</evidence>
<dbReference type="Gene3D" id="3.40.140.10">
    <property type="entry name" value="Cytidine Deaminase, domain 2"/>
    <property type="match status" value="1"/>
</dbReference>
<dbReference type="InterPro" id="IPR046778">
    <property type="entry name" value="UPF0758_N"/>
</dbReference>
<dbReference type="AlphaFoldDB" id="A0A9D2RGN7"/>
<evidence type="ECO:0000256" key="5">
    <source>
        <dbReference type="ARBA" id="ARBA00023049"/>
    </source>
</evidence>
<proteinExistence type="inferred from homology"/>
<evidence type="ECO:0000313" key="8">
    <source>
        <dbReference type="EMBL" id="HJD44889.1"/>
    </source>
</evidence>
<dbReference type="Proteomes" id="UP000823889">
    <property type="component" value="Unassembled WGS sequence"/>
</dbReference>
<evidence type="ECO:0000256" key="2">
    <source>
        <dbReference type="ARBA" id="ARBA00022723"/>
    </source>
</evidence>
<feature type="domain" description="MPN" evidence="7">
    <location>
        <begin position="104"/>
        <end position="226"/>
    </location>
</feature>
<evidence type="ECO:0000259" key="7">
    <source>
        <dbReference type="PROSITE" id="PS50249"/>
    </source>
</evidence>
<evidence type="ECO:0000256" key="4">
    <source>
        <dbReference type="ARBA" id="ARBA00022833"/>
    </source>
</evidence>
<evidence type="ECO:0000256" key="3">
    <source>
        <dbReference type="ARBA" id="ARBA00022801"/>
    </source>
</evidence>
<dbReference type="Pfam" id="PF20582">
    <property type="entry name" value="UPF0758_N"/>
    <property type="match status" value="1"/>
</dbReference>
<dbReference type="InterPro" id="IPR025657">
    <property type="entry name" value="RadC_JAB"/>
</dbReference>
<comment type="caution">
    <text evidence="8">The sequence shown here is derived from an EMBL/GenBank/DDBJ whole genome shotgun (WGS) entry which is preliminary data.</text>
</comment>
<keyword evidence="1" id="KW-0645">Protease</keyword>
<dbReference type="PROSITE" id="PS50249">
    <property type="entry name" value="MPN"/>
    <property type="match status" value="1"/>
</dbReference>
<dbReference type="GO" id="GO:0006508">
    <property type="term" value="P:proteolysis"/>
    <property type="evidence" value="ECO:0007669"/>
    <property type="project" value="UniProtKB-KW"/>
</dbReference>
<dbReference type="PROSITE" id="PS01302">
    <property type="entry name" value="UPF0758"/>
    <property type="match status" value="1"/>
</dbReference>
<gene>
    <name evidence="8" type="primary">radC</name>
    <name evidence="8" type="ORF">H9906_07675</name>
</gene>
<comment type="similarity">
    <text evidence="6">Belongs to the UPF0758 family.</text>
</comment>
<dbReference type="SUPFAM" id="SSF47781">
    <property type="entry name" value="RuvA domain 2-like"/>
    <property type="match status" value="1"/>
</dbReference>
<dbReference type="CDD" id="cd08071">
    <property type="entry name" value="MPN_DUF2466"/>
    <property type="match status" value="1"/>
</dbReference>
<dbReference type="NCBIfam" id="TIGR00608">
    <property type="entry name" value="radc"/>
    <property type="match status" value="1"/>
</dbReference>
<dbReference type="InterPro" id="IPR020891">
    <property type="entry name" value="UPF0758_CS"/>
</dbReference>
<dbReference type="GO" id="GO:0046872">
    <property type="term" value="F:metal ion binding"/>
    <property type="evidence" value="ECO:0007669"/>
    <property type="project" value="UniProtKB-KW"/>
</dbReference>
<keyword evidence="3" id="KW-0378">Hydrolase</keyword>